<keyword evidence="2" id="KW-0472">Membrane</keyword>
<keyword evidence="4" id="KW-1185">Reference proteome</keyword>
<feature type="region of interest" description="Disordered" evidence="1">
    <location>
        <begin position="83"/>
        <end position="106"/>
    </location>
</feature>
<evidence type="ECO:0000256" key="2">
    <source>
        <dbReference type="SAM" id="Phobius"/>
    </source>
</evidence>
<sequence>MNFKPDQPHDRSSEPAGQIRQRCLAYLLGEMDEPQRAQFESQLDAPDVAEVLVQESQLLLDVVDACDQFPRGTQSVAASALPCSAPAKQPGSVTKATTSASRESDSLDSRTWRRAIMVAFALAATVLFAVVTAPFTQQSDTMSSAVQSQDERSEQFQLRLARVWVDPAVDWESESDTAVSDSLTAVEEIPVRETESPTDQDESLDWMVTAVRAVSLEGQPNDG</sequence>
<name>A0A5M6DEH2_9BACT</name>
<reference evidence="3 4" key="1">
    <citation type="submission" date="2019-08" db="EMBL/GenBank/DDBJ databases">
        <authorList>
            <person name="Dhanesh K."/>
            <person name="Kumar G."/>
            <person name="Sasikala C."/>
            <person name="Venkata Ramana C."/>
        </authorList>
    </citation>
    <scope>NUCLEOTIDE SEQUENCE [LARGE SCALE GENOMIC DNA]</scope>
    <source>
        <strain evidence="3 4">JC645</strain>
    </source>
</reference>
<keyword evidence="2" id="KW-1133">Transmembrane helix</keyword>
<feature type="compositionally biased region" description="Polar residues" evidence="1">
    <location>
        <begin position="91"/>
        <end position="101"/>
    </location>
</feature>
<keyword evidence="2" id="KW-0812">Transmembrane</keyword>
<evidence type="ECO:0000256" key="1">
    <source>
        <dbReference type="SAM" id="MobiDB-lite"/>
    </source>
</evidence>
<organism evidence="3 4">
    <name type="scientific">Roseiconus nitratireducens</name>
    <dbReference type="NCBI Taxonomy" id="2605748"/>
    <lineage>
        <taxon>Bacteria</taxon>
        <taxon>Pseudomonadati</taxon>
        <taxon>Planctomycetota</taxon>
        <taxon>Planctomycetia</taxon>
        <taxon>Pirellulales</taxon>
        <taxon>Pirellulaceae</taxon>
        <taxon>Roseiconus</taxon>
    </lineage>
</organism>
<comment type="caution">
    <text evidence="3">The sequence shown here is derived from an EMBL/GenBank/DDBJ whole genome shotgun (WGS) entry which is preliminary data.</text>
</comment>
<proteinExistence type="predicted"/>
<dbReference type="RefSeq" id="WP_150076192.1">
    <property type="nucleotide sequence ID" value="NZ_VWOX01000004.1"/>
</dbReference>
<protein>
    <submittedName>
        <fullName evidence="3">Uncharacterized protein</fullName>
    </submittedName>
</protein>
<evidence type="ECO:0000313" key="3">
    <source>
        <dbReference type="EMBL" id="KAA5544579.1"/>
    </source>
</evidence>
<feature type="transmembrane region" description="Helical" evidence="2">
    <location>
        <begin position="115"/>
        <end position="135"/>
    </location>
</feature>
<dbReference type="Proteomes" id="UP000324479">
    <property type="component" value="Unassembled WGS sequence"/>
</dbReference>
<gene>
    <name evidence="3" type="ORF">FYK55_09690</name>
</gene>
<dbReference type="AlphaFoldDB" id="A0A5M6DEH2"/>
<dbReference type="EMBL" id="VWOX01000004">
    <property type="protein sequence ID" value="KAA5544579.1"/>
    <property type="molecule type" value="Genomic_DNA"/>
</dbReference>
<accession>A0A5M6DEH2</accession>
<evidence type="ECO:0000313" key="4">
    <source>
        <dbReference type="Proteomes" id="UP000324479"/>
    </source>
</evidence>